<feature type="region of interest" description="Disordered" evidence="1">
    <location>
        <begin position="123"/>
        <end position="177"/>
    </location>
</feature>
<feature type="compositionally biased region" description="Low complexity" evidence="1">
    <location>
        <begin position="123"/>
        <end position="140"/>
    </location>
</feature>
<reference evidence="2" key="1">
    <citation type="submission" date="2022-06" db="EMBL/GenBank/DDBJ databases">
        <authorList>
            <consortium name="SYNGENTA / RWTH Aachen University"/>
        </authorList>
    </citation>
    <scope>NUCLEOTIDE SEQUENCE</scope>
</reference>
<comment type="caution">
    <text evidence="2">The sequence shown here is derived from an EMBL/GenBank/DDBJ whole genome shotgun (WGS) entry which is preliminary data.</text>
</comment>
<organism evidence="2 3">
    <name type="scientific">Phakopsora pachyrhizi</name>
    <name type="common">Asian soybean rust disease fungus</name>
    <dbReference type="NCBI Taxonomy" id="170000"/>
    <lineage>
        <taxon>Eukaryota</taxon>
        <taxon>Fungi</taxon>
        <taxon>Dikarya</taxon>
        <taxon>Basidiomycota</taxon>
        <taxon>Pucciniomycotina</taxon>
        <taxon>Pucciniomycetes</taxon>
        <taxon>Pucciniales</taxon>
        <taxon>Phakopsoraceae</taxon>
        <taxon>Phakopsora</taxon>
    </lineage>
</organism>
<feature type="region of interest" description="Disordered" evidence="1">
    <location>
        <begin position="51"/>
        <end position="89"/>
    </location>
</feature>
<sequence>MDITPSRTQDELSVHNVEVDDVFNLWKRIRMELDRVDQISDSDGLDFGSTGLLDRYPYRSNTPSRSDSTIRISSPTSTAPSISSSNTNFDNHLVTRYHHSRRPTTVNDYECDSFSSIRSSELNSQSSSSCWSSTTSVSPSPSTPPSSPSPSLTLTGSLESPSGSIDASRYKLSSSPQSYLTQRKLQSKFHRFLPPPPPTPPPTCPLPPIPTEYDGSFSSDDGQLGCLSASTLSSCCSSEPDQGVDIDDDDYDPFYVDPVRIVPRCNSIQGLYRTLPLSPSLVICPLSPRSTNDLQLNPEGGDEDLETIDFSLTPSTIFSPTERCHLLTRKPERDSIPKELINTLKSFQPTRSEPILIPQSISVANQPFIDWTKRVVPSRGLTAKNLRKSLLLNTEERCFSERFSFGPPRRINERLFNLSQSKLSQETSKPLVWIDISPEVSSKTISPGSSLHMRLTLPHSYQTVSVRLVGELRMVSDRRSRAHTFLEYNIDLKTKLEQLDDGDGHRVFRRGEVEFEIPRYINCSCNSSDSVEIPSSKRDNEVSISFKLIVKATTITAQSKMTILNTSKKLLNFHQSKNNKSHEDLTLRLGLNVKGDDDDYLLAKFKRLKKCVCLAKP</sequence>
<protein>
    <submittedName>
        <fullName evidence="2">Expressed protein</fullName>
    </submittedName>
</protein>
<evidence type="ECO:0000313" key="2">
    <source>
        <dbReference type="EMBL" id="CAH7666618.1"/>
    </source>
</evidence>
<keyword evidence="3" id="KW-1185">Reference proteome</keyword>
<evidence type="ECO:0000313" key="3">
    <source>
        <dbReference type="Proteomes" id="UP001153365"/>
    </source>
</evidence>
<dbReference type="AlphaFoldDB" id="A0AAV0AH40"/>
<evidence type="ECO:0000256" key="1">
    <source>
        <dbReference type="SAM" id="MobiDB-lite"/>
    </source>
</evidence>
<gene>
    <name evidence="2" type="ORF">PPACK8108_LOCUS966</name>
</gene>
<dbReference type="Proteomes" id="UP001153365">
    <property type="component" value="Unassembled WGS sequence"/>
</dbReference>
<name>A0AAV0AH40_PHAPC</name>
<feature type="compositionally biased region" description="Low complexity" evidence="1">
    <location>
        <begin position="62"/>
        <end position="85"/>
    </location>
</feature>
<feature type="compositionally biased region" description="Low complexity" evidence="1">
    <location>
        <begin position="149"/>
        <end position="164"/>
    </location>
</feature>
<dbReference type="EMBL" id="CALTRL010000143">
    <property type="protein sequence ID" value="CAH7666618.1"/>
    <property type="molecule type" value="Genomic_DNA"/>
</dbReference>
<accession>A0AAV0AH40</accession>
<proteinExistence type="predicted"/>